<gene>
    <name evidence="5" type="ORF">EV690_0882</name>
</gene>
<protein>
    <submittedName>
        <fullName evidence="5">Octopine/nopaline transport system substrate-binding protein</fullName>
    </submittedName>
</protein>
<sequence>MTEALSFNRKLPIAAVALSLLVGGSFAAQAKEWTSIKIATEGNYEPWNLTLPGGKVWGFEPELMANLCKRIKIKCELTTQNWDGMIAGLNAGKYDVIMDSIVITPERKKVINFSIPYAATPASFITKKTDLLSKAQDNVIKIPAGSSKIDAVVAPLQKALEGKIIGIQSGSVYTDFIDKYFAKSTVREYSSAAAAILDLRSGRIDAVFDDVTFSNAFLSKPANKSIHFAGPKIGGSIWGAGEALGFRKSDTDLTAKFDAAIKAALKDGTVKKLSLKWFHTDVTP</sequence>
<reference evidence="5 6" key="1">
    <citation type="submission" date="2019-03" db="EMBL/GenBank/DDBJ databases">
        <title>Genomic Encyclopedia of Type Strains, Phase IV (KMG-IV): sequencing the most valuable type-strain genomes for metagenomic binning, comparative biology and taxonomic classification.</title>
        <authorList>
            <person name="Goeker M."/>
        </authorList>
    </citation>
    <scope>NUCLEOTIDE SEQUENCE [LARGE SCALE GENOMIC DNA]</scope>
    <source>
        <strain evidence="5 6">DSM 18577</strain>
    </source>
</reference>
<dbReference type="CDD" id="cd13699">
    <property type="entry name" value="PBP2_OccT_like"/>
    <property type="match status" value="1"/>
</dbReference>
<organism evidence="5 6">
    <name type="scientific">Celerinatantimonas diazotrophica</name>
    <dbReference type="NCBI Taxonomy" id="412034"/>
    <lineage>
        <taxon>Bacteria</taxon>
        <taxon>Pseudomonadati</taxon>
        <taxon>Pseudomonadota</taxon>
        <taxon>Gammaproteobacteria</taxon>
        <taxon>Celerinatantimonadaceae</taxon>
        <taxon>Celerinatantimonas</taxon>
    </lineage>
</organism>
<dbReference type="SUPFAM" id="SSF53850">
    <property type="entry name" value="Periplasmic binding protein-like II"/>
    <property type="match status" value="1"/>
</dbReference>
<dbReference type="Gene3D" id="3.40.190.10">
    <property type="entry name" value="Periplasmic binding protein-like II"/>
    <property type="match status" value="2"/>
</dbReference>
<dbReference type="InterPro" id="IPR001638">
    <property type="entry name" value="Solute-binding_3/MltF_N"/>
</dbReference>
<proteinExistence type="inferred from homology"/>
<dbReference type="Proteomes" id="UP000295565">
    <property type="component" value="Unassembled WGS sequence"/>
</dbReference>
<comment type="similarity">
    <text evidence="1">Belongs to the bacterial solute-binding protein 3 family.</text>
</comment>
<evidence type="ECO:0000256" key="2">
    <source>
        <dbReference type="ARBA" id="ARBA00022729"/>
    </source>
</evidence>
<evidence type="ECO:0000256" key="1">
    <source>
        <dbReference type="ARBA" id="ARBA00010333"/>
    </source>
</evidence>
<evidence type="ECO:0000313" key="5">
    <source>
        <dbReference type="EMBL" id="TCK58738.1"/>
    </source>
</evidence>
<keyword evidence="2 3" id="KW-0732">Signal</keyword>
<dbReference type="Pfam" id="PF00497">
    <property type="entry name" value="SBP_bac_3"/>
    <property type="match status" value="1"/>
</dbReference>
<dbReference type="PANTHER" id="PTHR35936:SF19">
    <property type="entry name" value="AMINO-ACID-BINDING PROTEIN YXEM-RELATED"/>
    <property type="match status" value="1"/>
</dbReference>
<dbReference type="EMBL" id="SMGD01000011">
    <property type="protein sequence ID" value="TCK58738.1"/>
    <property type="molecule type" value="Genomic_DNA"/>
</dbReference>
<name>A0A4R1K3R6_9GAMM</name>
<dbReference type="PANTHER" id="PTHR35936">
    <property type="entry name" value="MEMBRANE-BOUND LYTIC MUREIN TRANSGLYCOSYLASE F"/>
    <property type="match status" value="1"/>
</dbReference>
<evidence type="ECO:0000259" key="4">
    <source>
        <dbReference type="SMART" id="SM00062"/>
    </source>
</evidence>
<feature type="signal peptide" evidence="3">
    <location>
        <begin position="1"/>
        <end position="30"/>
    </location>
</feature>
<feature type="chain" id="PRO_5020626672" evidence="3">
    <location>
        <begin position="31"/>
        <end position="284"/>
    </location>
</feature>
<dbReference type="AlphaFoldDB" id="A0A4R1K3R6"/>
<feature type="domain" description="Solute-binding protein family 3/N-terminal" evidence="4">
    <location>
        <begin position="35"/>
        <end position="281"/>
    </location>
</feature>
<comment type="caution">
    <text evidence="5">The sequence shown here is derived from an EMBL/GenBank/DDBJ whole genome shotgun (WGS) entry which is preliminary data.</text>
</comment>
<evidence type="ECO:0000313" key="6">
    <source>
        <dbReference type="Proteomes" id="UP000295565"/>
    </source>
</evidence>
<keyword evidence="6" id="KW-1185">Reference proteome</keyword>
<evidence type="ECO:0000256" key="3">
    <source>
        <dbReference type="SAM" id="SignalP"/>
    </source>
</evidence>
<dbReference type="SMART" id="SM00062">
    <property type="entry name" value="PBPb"/>
    <property type="match status" value="1"/>
</dbReference>
<dbReference type="OrthoDB" id="8454826at2"/>
<accession>A0A4R1K3R6</accession>
<dbReference type="RefSeq" id="WP_131911700.1">
    <property type="nucleotide sequence ID" value="NZ_OU594967.1"/>
</dbReference>